<accession>A0A8B7N6G2</accession>
<feature type="compositionally biased region" description="Low complexity" evidence="1">
    <location>
        <begin position="170"/>
        <end position="185"/>
    </location>
</feature>
<dbReference type="Proteomes" id="UP000694843">
    <property type="component" value="Unplaced"/>
</dbReference>
<dbReference type="PANTHER" id="PTHR34756">
    <property type="entry name" value="CELL DIVISION CYCLE-ASSOCIATED PROTEIN 3"/>
    <property type="match status" value="1"/>
</dbReference>
<dbReference type="PANTHER" id="PTHR34756:SF1">
    <property type="entry name" value="CELL DIVISION CYCLE-ASSOCIATED PROTEIN 3"/>
    <property type="match status" value="1"/>
</dbReference>
<dbReference type="InterPro" id="IPR038832">
    <property type="entry name" value="CDCA3"/>
</dbReference>
<keyword evidence="2" id="KW-1185">Reference proteome</keyword>
<feature type="compositionally biased region" description="Polar residues" evidence="1">
    <location>
        <begin position="1"/>
        <end position="25"/>
    </location>
</feature>
<protein>
    <submittedName>
        <fullName evidence="3">Cell division cycle-associated protein 3</fullName>
    </submittedName>
</protein>
<proteinExistence type="predicted"/>
<keyword evidence="3" id="KW-0132">Cell division</keyword>
<reference evidence="3" key="1">
    <citation type="submission" date="2025-08" db="UniProtKB">
        <authorList>
            <consortium name="RefSeq"/>
        </authorList>
    </citation>
    <scope>IDENTIFICATION</scope>
    <source>
        <tissue evidence="3">Whole organism</tissue>
    </source>
</reference>
<evidence type="ECO:0000313" key="3">
    <source>
        <dbReference type="RefSeq" id="XP_018008878.1"/>
    </source>
</evidence>
<organism evidence="2 3">
    <name type="scientific">Hyalella azteca</name>
    <name type="common">Amphipod</name>
    <dbReference type="NCBI Taxonomy" id="294128"/>
    <lineage>
        <taxon>Eukaryota</taxon>
        <taxon>Metazoa</taxon>
        <taxon>Ecdysozoa</taxon>
        <taxon>Arthropoda</taxon>
        <taxon>Crustacea</taxon>
        <taxon>Multicrustacea</taxon>
        <taxon>Malacostraca</taxon>
        <taxon>Eumalacostraca</taxon>
        <taxon>Peracarida</taxon>
        <taxon>Amphipoda</taxon>
        <taxon>Senticaudata</taxon>
        <taxon>Talitrida</taxon>
        <taxon>Talitroidea</taxon>
        <taxon>Hyalellidae</taxon>
        <taxon>Hyalella</taxon>
    </lineage>
</organism>
<evidence type="ECO:0000313" key="2">
    <source>
        <dbReference type="Proteomes" id="UP000694843"/>
    </source>
</evidence>
<evidence type="ECO:0000256" key="1">
    <source>
        <dbReference type="SAM" id="MobiDB-lite"/>
    </source>
</evidence>
<feature type="compositionally biased region" description="Polar residues" evidence="1">
    <location>
        <begin position="102"/>
        <end position="117"/>
    </location>
</feature>
<dbReference type="RefSeq" id="XP_018008878.1">
    <property type="nucleotide sequence ID" value="XM_018153389.2"/>
</dbReference>
<dbReference type="GeneID" id="108666503"/>
<dbReference type="GO" id="GO:0051301">
    <property type="term" value="P:cell division"/>
    <property type="evidence" value="ECO:0007669"/>
    <property type="project" value="UniProtKB-KW"/>
</dbReference>
<feature type="compositionally biased region" description="Polar residues" evidence="1">
    <location>
        <begin position="53"/>
        <end position="62"/>
    </location>
</feature>
<sequence>MGLSSSKSKTNSANHVKSSDGNSSCPEEDVNSTPLRKVLPFDPRSPTDHITRTPITVTSTGEDCTPARPANPATSLRVLDVDPRSPSQQVTRTPIVIDDSADNASTVALSTPKSSGIRSKPHALNKPDESPTPELSFGIRDEENDPRSPSVTVPRTPLEDKLFKVSIRDANSSSSSVAYASAKNSIQEQNQQSSKDENNEFDQSNVEDDKENKESSTKDEKCIKNVSNPAPMTRSPLSSSNKTNCSTPRNLLQAKQCRTIEEEFTKNQRNILAQINAVDEEVVTVVPSTTQFVEQI</sequence>
<gene>
    <name evidence="3" type="primary">LOC108666503</name>
</gene>
<keyword evidence="3" id="KW-0131">Cell cycle</keyword>
<dbReference type="OrthoDB" id="6337960at2759"/>
<feature type="compositionally biased region" description="Basic and acidic residues" evidence="1">
    <location>
        <begin position="210"/>
        <end position="223"/>
    </location>
</feature>
<dbReference type="KEGG" id="hazt:108666503"/>
<name>A0A8B7N6G2_HYAAZ</name>
<dbReference type="AlphaFoldDB" id="A0A8B7N6G2"/>
<feature type="region of interest" description="Disordered" evidence="1">
    <location>
        <begin position="169"/>
        <end position="247"/>
    </location>
</feature>
<feature type="compositionally biased region" description="Polar residues" evidence="1">
    <location>
        <begin position="225"/>
        <end position="247"/>
    </location>
</feature>
<feature type="region of interest" description="Disordered" evidence="1">
    <location>
        <begin position="1"/>
        <end position="156"/>
    </location>
</feature>